<dbReference type="InterPro" id="IPR033803">
    <property type="entry name" value="CBD-like_Golvesin-Xly"/>
</dbReference>
<dbReference type="RefSeq" id="WP_148919776.1">
    <property type="nucleotide sequence ID" value="NZ_VTAV01000009.1"/>
</dbReference>
<dbReference type="InterPro" id="IPR039650">
    <property type="entry name" value="HdrA-like"/>
</dbReference>
<evidence type="ECO:0000313" key="7">
    <source>
        <dbReference type="EMBL" id="TYR35419.1"/>
    </source>
</evidence>
<accession>A0A5D4H5W0</accession>
<dbReference type="EMBL" id="VTAV01000009">
    <property type="protein sequence ID" value="TYR35419.1"/>
    <property type="molecule type" value="Genomic_DNA"/>
</dbReference>
<evidence type="ECO:0000256" key="3">
    <source>
        <dbReference type="ARBA" id="ARBA00023002"/>
    </source>
</evidence>
<dbReference type="AlphaFoldDB" id="A0A5D4H5W0"/>
<dbReference type="PANTHER" id="PTHR43498">
    <property type="entry name" value="FERREDOXIN:COB-COM HETERODISULFIDE REDUCTASE SUBUNIT A"/>
    <property type="match status" value="1"/>
</dbReference>
<keyword evidence="1" id="KW-0004">4Fe-4S</keyword>
<feature type="domain" description="Golvesin/Xly CBD-like" evidence="6">
    <location>
        <begin position="529"/>
        <end position="662"/>
    </location>
</feature>
<evidence type="ECO:0000256" key="5">
    <source>
        <dbReference type="ARBA" id="ARBA00023014"/>
    </source>
</evidence>
<evidence type="ECO:0000256" key="4">
    <source>
        <dbReference type="ARBA" id="ARBA00023004"/>
    </source>
</evidence>
<dbReference type="SUPFAM" id="SSF51905">
    <property type="entry name" value="FAD/NAD(P)-binding domain"/>
    <property type="match status" value="1"/>
</dbReference>
<dbReference type="PANTHER" id="PTHR43498:SF1">
    <property type="entry name" value="COB--COM HETERODISULFIDE REDUCTASE IRON-SULFUR SUBUNIT A"/>
    <property type="match status" value="1"/>
</dbReference>
<keyword evidence="5" id="KW-0411">Iron-sulfur</keyword>
<dbReference type="Pfam" id="PF12831">
    <property type="entry name" value="FAD_oxidored"/>
    <property type="match status" value="1"/>
</dbReference>
<keyword evidence="8" id="KW-1185">Reference proteome</keyword>
<evidence type="ECO:0000259" key="6">
    <source>
        <dbReference type="Pfam" id="PF25275"/>
    </source>
</evidence>
<evidence type="ECO:0000256" key="1">
    <source>
        <dbReference type="ARBA" id="ARBA00022485"/>
    </source>
</evidence>
<keyword evidence="2" id="KW-0479">Metal-binding</keyword>
<evidence type="ECO:0000313" key="8">
    <source>
        <dbReference type="Proteomes" id="UP000322362"/>
    </source>
</evidence>
<evidence type="ECO:0000256" key="2">
    <source>
        <dbReference type="ARBA" id="ARBA00022723"/>
    </source>
</evidence>
<dbReference type="GO" id="GO:0016491">
    <property type="term" value="F:oxidoreductase activity"/>
    <property type="evidence" value="ECO:0007669"/>
    <property type="project" value="UniProtKB-KW"/>
</dbReference>
<reference evidence="7 8" key="1">
    <citation type="submission" date="2019-08" db="EMBL/GenBank/DDBJ databases">
        <title>Phlebobacter frassis gen. nov. sp. nov., a new member of family Sphingobacteriaceae isolated from sand fly rearing media.</title>
        <authorList>
            <person name="Kakumanu M.L."/>
            <person name="Marayati B.F."/>
            <person name="Wada-Katsumata A."/>
            <person name="Wasserberg G."/>
            <person name="Schal C."/>
            <person name="Apperson C.S."/>
            <person name="Ponnusamy L."/>
        </authorList>
    </citation>
    <scope>NUCLEOTIDE SEQUENCE [LARGE SCALE GENOMIC DNA]</scope>
    <source>
        <strain evidence="7 8">SSI9</strain>
    </source>
</reference>
<organism evidence="7 8">
    <name type="scientific">Sphingobacterium phlebotomi</name>
    <dbReference type="NCBI Taxonomy" id="2605433"/>
    <lineage>
        <taxon>Bacteria</taxon>
        <taxon>Pseudomonadati</taxon>
        <taxon>Bacteroidota</taxon>
        <taxon>Sphingobacteriia</taxon>
        <taxon>Sphingobacteriales</taxon>
        <taxon>Sphingobacteriaceae</taxon>
        <taxon>Sphingobacterium</taxon>
    </lineage>
</organism>
<dbReference type="GO" id="GO:0046872">
    <property type="term" value="F:metal ion binding"/>
    <property type="evidence" value="ECO:0007669"/>
    <property type="project" value="UniProtKB-KW"/>
</dbReference>
<dbReference type="InterPro" id="IPR036188">
    <property type="entry name" value="FAD/NAD-bd_sf"/>
</dbReference>
<sequence>MKNFKTLLLLLFAVPLFVFGEARDKIEVDLCIYGGSSAGVMAAYTAIKAGKTAVIIEPGGRVGGLSSGGLGMTDIGNKYVVTGLALDFYRKLGVYYGNLENWTFEPKVALSVFEQYMKDANIDVVYNKQLLDVKKAGRHIQEIIVSNLDEQNSPKLTVKAKMFMDCTYEGDLLAMAGVSYHVGREDNSVYNETLNGVQLMKGHQFPDGVDPYKVKGDAASGLLWGIHDEVLKSNGTGDKKVQAYNYRIALTNAPDNRIPITKPDNYDPKRYELLVRQKEIQPWKDLRDVFIWSLMPNNKTDINNRNGMSTDMIGANWDYPEADYHTRKKIIKQHEDYTKGLLYFVGNDPVVPEFIRKEMQEWGYPKDEYTENNHWSPQLYIREARRMVSDVVMTQHHCQGREVVTDDIGYAAYTMDSHNCDRLVVNGMVKNEGNVEVGGFPPFAISYQSIVPKKTEVNNLLVPVCLSASHIAFGSIRMEPVFMVLAQSAAVAAGLAIDKGIAIQDVDVADIKKILKENPKADHRQPDVLVQVADEESVEVVGEWEIIPLKGYGKHYLKNSLATDHEFVKFNLDTKASAGKYKAYYYYPRTAEDVELVKMEVFDGRETKPVSLNLKEVEIVGQTTSTWVEIGAFDFRFEGKPYVKVFSNKSDGTVRANAILLVPVE</sequence>
<name>A0A5D4H5W0_9SPHI</name>
<proteinExistence type="predicted"/>
<dbReference type="Gene3D" id="3.50.50.60">
    <property type="entry name" value="FAD/NAD(P)-binding domain"/>
    <property type="match status" value="1"/>
</dbReference>
<gene>
    <name evidence="7" type="ORF">FXV77_13585</name>
</gene>
<dbReference type="GO" id="GO:0051539">
    <property type="term" value="F:4 iron, 4 sulfur cluster binding"/>
    <property type="evidence" value="ECO:0007669"/>
    <property type="project" value="UniProtKB-KW"/>
</dbReference>
<dbReference type="Proteomes" id="UP000322362">
    <property type="component" value="Unassembled WGS sequence"/>
</dbReference>
<keyword evidence="3" id="KW-0560">Oxidoreductase</keyword>
<protein>
    <submittedName>
        <fullName evidence="7">FAD-dependent oxidoreductase</fullName>
    </submittedName>
</protein>
<keyword evidence="4" id="KW-0408">Iron</keyword>
<dbReference type="Pfam" id="PF25275">
    <property type="entry name" value="Golvesin_C"/>
    <property type="match status" value="1"/>
</dbReference>
<comment type="caution">
    <text evidence="7">The sequence shown here is derived from an EMBL/GenBank/DDBJ whole genome shotgun (WGS) entry which is preliminary data.</text>
</comment>